<evidence type="ECO:0000259" key="3">
    <source>
        <dbReference type="Pfam" id="PF13439"/>
    </source>
</evidence>
<name>A0A327YIV3_9BACL</name>
<dbReference type="PANTHER" id="PTHR46401:SF2">
    <property type="entry name" value="GLYCOSYLTRANSFERASE WBBK-RELATED"/>
    <property type="match status" value="1"/>
</dbReference>
<evidence type="ECO:0000256" key="1">
    <source>
        <dbReference type="ARBA" id="ARBA00022679"/>
    </source>
</evidence>
<evidence type="ECO:0000313" key="5">
    <source>
        <dbReference type="Proteomes" id="UP000248555"/>
    </source>
</evidence>
<dbReference type="SUPFAM" id="SSF53756">
    <property type="entry name" value="UDP-Glycosyltransferase/glycogen phosphorylase"/>
    <property type="match status" value="1"/>
</dbReference>
<sequence>MRIGIDALYIRPGKVGGTESYLRNLLKGLEDIDQENQYYIFTTETNQETFHFSKENFNKVVCKLDGQNRFKRVFFTNTKLPKLIKNYNLDIMFFPTYIRTITKVKGTKIISNIHDLQYKHYPQYFSLLQKLVFNTFYPISVKKSDKIVAISQFVKEDILTHFPEVKSNKIKVIYNPIDFDSLDVTSETNALFQRLKLKKNSYILSVASLLPHKNLPTLVKAFSHLKGDYPDIKLVLVGVKGKSTQTIEEMIRNLGIEGNVIIPGFVTNEELSALYSNAKIYVSTSIFEGFGMPPVEAMYKKIPTITTKCASLPEVTLNKAYYYDDPFSDQQLYEKIKEILECAPDPADLMEYSKLVKGKYSNEKIAYEYLALFNDVYNS</sequence>
<dbReference type="PANTHER" id="PTHR46401">
    <property type="entry name" value="GLYCOSYLTRANSFERASE WBBK-RELATED"/>
    <property type="match status" value="1"/>
</dbReference>
<proteinExistence type="predicted"/>
<keyword evidence="5" id="KW-1185">Reference proteome</keyword>
<reference evidence="4 5" key="1">
    <citation type="submission" date="2018-06" db="EMBL/GenBank/DDBJ databases">
        <title>Genomic Encyclopedia of Type Strains, Phase III (KMG-III): the genomes of soil and plant-associated and newly described type strains.</title>
        <authorList>
            <person name="Whitman W."/>
        </authorList>
    </citation>
    <scope>NUCLEOTIDE SEQUENCE [LARGE SCALE GENOMIC DNA]</scope>
    <source>
        <strain evidence="4 5">CGMCC 1.8979</strain>
    </source>
</reference>
<dbReference type="AlphaFoldDB" id="A0A327YIV3"/>
<dbReference type="CDD" id="cd03809">
    <property type="entry name" value="GT4_MtfB-like"/>
    <property type="match status" value="1"/>
</dbReference>
<dbReference type="Pfam" id="PF13439">
    <property type="entry name" value="Glyco_transf_4"/>
    <property type="match status" value="1"/>
</dbReference>
<dbReference type="GO" id="GO:0016757">
    <property type="term" value="F:glycosyltransferase activity"/>
    <property type="evidence" value="ECO:0007669"/>
    <property type="project" value="InterPro"/>
</dbReference>
<feature type="domain" description="Glycosyl transferase family 1" evidence="2">
    <location>
        <begin position="193"/>
        <end position="354"/>
    </location>
</feature>
<evidence type="ECO:0000259" key="2">
    <source>
        <dbReference type="Pfam" id="PF00534"/>
    </source>
</evidence>
<keyword evidence="1 4" id="KW-0808">Transferase</keyword>
<dbReference type="RefSeq" id="WP_111644699.1">
    <property type="nucleotide sequence ID" value="NZ_QLMH01000004.1"/>
</dbReference>
<dbReference type="InterPro" id="IPR001296">
    <property type="entry name" value="Glyco_trans_1"/>
</dbReference>
<dbReference type="EMBL" id="QLMH01000004">
    <property type="protein sequence ID" value="RAK20391.1"/>
    <property type="molecule type" value="Genomic_DNA"/>
</dbReference>
<dbReference type="InterPro" id="IPR028098">
    <property type="entry name" value="Glyco_trans_4-like_N"/>
</dbReference>
<evidence type="ECO:0000313" key="4">
    <source>
        <dbReference type="EMBL" id="RAK20391.1"/>
    </source>
</evidence>
<comment type="caution">
    <text evidence="4">The sequence shown here is derived from an EMBL/GenBank/DDBJ whole genome shotgun (WGS) entry which is preliminary data.</text>
</comment>
<dbReference type="Pfam" id="PF00534">
    <property type="entry name" value="Glycos_transf_1"/>
    <property type="match status" value="1"/>
</dbReference>
<gene>
    <name evidence="4" type="ORF">B0I26_10442</name>
</gene>
<organism evidence="4 5">
    <name type="scientific">Paranoxybacillus vitaminiphilus</name>
    <dbReference type="NCBI Taxonomy" id="581036"/>
    <lineage>
        <taxon>Bacteria</taxon>
        <taxon>Bacillati</taxon>
        <taxon>Bacillota</taxon>
        <taxon>Bacilli</taxon>
        <taxon>Bacillales</taxon>
        <taxon>Anoxybacillaceae</taxon>
        <taxon>Paranoxybacillus</taxon>
    </lineage>
</organism>
<dbReference type="OrthoDB" id="9797829at2"/>
<accession>A0A327YIV3</accession>
<dbReference type="Gene3D" id="3.40.50.2000">
    <property type="entry name" value="Glycogen Phosphorylase B"/>
    <property type="match status" value="2"/>
</dbReference>
<dbReference type="Proteomes" id="UP000248555">
    <property type="component" value="Unassembled WGS sequence"/>
</dbReference>
<protein>
    <submittedName>
        <fullName evidence="4">Glycosyltransferase involved in cell wall biosynthesis</fullName>
    </submittedName>
</protein>
<feature type="domain" description="Glycosyltransferase subfamily 4-like N-terminal" evidence="3">
    <location>
        <begin position="15"/>
        <end position="180"/>
    </location>
</feature>